<dbReference type="KEGG" id="slac:SKTS_16970"/>
<dbReference type="InterPro" id="IPR016142">
    <property type="entry name" value="Citrate_synth-like_lrg_a-sub"/>
</dbReference>
<gene>
    <name evidence="1" type="ORF">SKTS_16970</name>
</gene>
<evidence type="ECO:0008006" key="3">
    <source>
        <dbReference type="Google" id="ProtNLM"/>
    </source>
</evidence>
<dbReference type="AlphaFoldDB" id="A0A6F8VCE4"/>
<protein>
    <recommendedName>
        <fullName evidence="3">Citryl-CoA lyase</fullName>
    </recommendedName>
</protein>
<dbReference type="InterPro" id="IPR036969">
    <property type="entry name" value="Citrate_synthase_sf"/>
</dbReference>
<sequence length="275" mass="29630">MTQKNPQERIHTTIWHEDAEPDNPFAAARCRCHGYDVYGDMLGQASWIEYLFLLFRGEAPSPGQARLLEDLALVLANPGPRDASVHAAMAAGVGGSPSAACLMAALAVGAGGLGGAREVERVMQQFRMWGTELAMWQQKMPDYAQMDAGGIWPAAEHPPGFDPHGVNCPTPIRQSLAHLSSLSDGTCLPWLQHHRQALETFAGMPLGIAAVAAAALIDLGFGAAQGEMLYLLLRLPGAAAHALEQRDSGYKKFPFFRIELGNDPGPTTLRNHDIE</sequence>
<organism evidence="1 2">
    <name type="scientific">Sulfurimicrobium lacus</name>
    <dbReference type="NCBI Taxonomy" id="2715678"/>
    <lineage>
        <taxon>Bacteria</taxon>
        <taxon>Pseudomonadati</taxon>
        <taxon>Pseudomonadota</taxon>
        <taxon>Betaproteobacteria</taxon>
        <taxon>Nitrosomonadales</taxon>
        <taxon>Sulfuricellaceae</taxon>
        <taxon>Sulfurimicrobium</taxon>
    </lineage>
</organism>
<dbReference type="EMBL" id="AP022853">
    <property type="protein sequence ID" value="BCB26811.1"/>
    <property type="molecule type" value="Genomic_DNA"/>
</dbReference>
<keyword evidence="2" id="KW-1185">Reference proteome</keyword>
<evidence type="ECO:0000313" key="1">
    <source>
        <dbReference type="EMBL" id="BCB26811.1"/>
    </source>
</evidence>
<accession>A0A6F8VCE4</accession>
<evidence type="ECO:0000313" key="2">
    <source>
        <dbReference type="Proteomes" id="UP000502260"/>
    </source>
</evidence>
<proteinExistence type="predicted"/>
<dbReference type="Proteomes" id="UP000502260">
    <property type="component" value="Chromosome"/>
</dbReference>
<dbReference type="Gene3D" id="1.10.580.10">
    <property type="entry name" value="Citrate Synthase, domain 1"/>
    <property type="match status" value="1"/>
</dbReference>
<name>A0A6F8VCE4_9PROT</name>
<reference evidence="2" key="1">
    <citation type="submission" date="2020-03" db="EMBL/GenBank/DDBJ databases">
        <title>Complete genome sequence of sulfur-oxidizing bacterium skT11.</title>
        <authorList>
            <person name="Kanda M."/>
            <person name="Kojima H."/>
            <person name="Fukui M."/>
        </authorList>
    </citation>
    <scope>NUCLEOTIDE SEQUENCE [LARGE SCALE GENOMIC DNA]</scope>
    <source>
        <strain evidence="2">skT11</strain>
    </source>
</reference>
<dbReference type="SUPFAM" id="SSF48256">
    <property type="entry name" value="Citrate synthase"/>
    <property type="match status" value="1"/>
</dbReference>
<dbReference type="RefSeq" id="WP_173063271.1">
    <property type="nucleotide sequence ID" value="NZ_AP022853.1"/>
</dbReference>
<dbReference type="GO" id="GO:0046912">
    <property type="term" value="F:acyltransferase activity, acyl groups converted into alkyl on transfer"/>
    <property type="evidence" value="ECO:0007669"/>
    <property type="project" value="InterPro"/>
</dbReference>